<reference evidence="3 4" key="1">
    <citation type="submission" date="2021-05" db="EMBL/GenBank/DDBJ databases">
        <title>Novel Bacillus species.</title>
        <authorList>
            <person name="Liu G."/>
        </authorList>
    </citation>
    <scope>NUCLEOTIDE SEQUENCE [LARGE SCALE GENOMIC DNA]</scope>
    <source>
        <strain evidence="3 4">FJAT-49705</strain>
    </source>
</reference>
<organism evidence="3 4">
    <name type="scientific">Cytobacillus citreus</name>
    <dbReference type="NCBI Taxonomy" id="2833586"/>
    <lineage>
        <taxon>Bacteria</taxon>
        <taxon>Bacillati</taxon>
        <taxon>Bacillota</taxon>
        <taxon>Bacilli</taxon>
        <taxon>Bacillales</taxon>
        <taxon>Bacillaceae</taxon>
        <taxon>Cytobacillus</taxon>
    </lineage>
</organism>
<dbReference type="Pfam" id="PF03413">
    <property type="entry name" value="PepSY"/>
    <property type="match status" value="1"/>
</dbReference>
<dbReference type="InterPro" id="IPR041401">
    <property type="entry name" value="TseB-like_dom"/>
</dbReference>
<protein>
    <submittedName>
        <fullName evidence="3">DUF5590 domain-containing protein</fullName>
    </submittedName>
</protein>
<dbReference type="RefSeq" id="WP_213102472.1">
    <property type="nucleotide sequence ID" value="NZ_JAGYPM010000003.1"/>
</dbReference>
<evidence type="ECO:0000313" key="4">
    <source>
        <dbReference type="Proteomes" id="UP000681027"/>
    </source>
</evidence>
<dbReference type="EMBL" id="JAGYPM010000003">
    <property type="protein sequence ID" value="MBS4191005.1"/>
    <property type="molecule type" value="Genomic_DNA"/>
</dbReference>
<gene>
    <name evidence="3" type="ORF">KHA94_12520</name>
</gene>
<dbReference type="Pfam" id="PF17881">
    <property type="entry name" value="TseB"/>
    <property type="match status" value="1"/>
</dbReference>
<feature type="domain" description="PepSY" evidence="1">
    <location>
        <begin position="95"/>
        <end position="152"/>
    </location>
</feature>
<evidence type="ECO:0000313" key="3">
    <source>
        <dbReference type="EMBL" id="MBS4191005.1"/>
    </source>
</evidence>
<dbReference type="InterPro" id="IPR025711">
    <property type="entry name" value="PepSY"/>
</dbReference>
<evidence type="ECO:0000259" key="1">
    <source>
        <dbReference type="Pfam" id="PF03413"/>
    </source>
</evidence>
<accession>A0ABS5NT44</accession>
<sequence length="158" mass="18268">MKKIIIIFLIILAVGLGSGIFVYLKAVEPVKAAEKKAIEVALKETRLKEVDDFQLYNGQETYYVLKGKDKNGTAIYVWIPEKEGRIIVRNVKDGVSKQEALNKLKVEKNPKEIISIRLGIIEKNVPIWEIYYRTEGDLINYYYVDFETGKWLKNIENL</sequence>
<dbReference type="Proteomes" id="UP000681027">
    <property type="component" value="Unassembled WGS sequence"/>
</dbReference>
<keyword evidence="4" id="KW-1185">Reference proteome</keyword>
<dbReference type="InterPro" id="IPR046350">
    <property type="entry name" value="Cystatin_sf"/>
</dbReference>
<evidence type="ECO:0000259" key="2">
    <source>
        <dbReference type="Pfam" id="PF17881"/>
    </source>
</evidence>
<name>A0ABS5NT44_9BACI</name>
<proteinExistence type="predicted"/>
<dbReference type="SUPFAM" id="SSF54403">
    <property type="entry name" value="Cystatin/monellin"/>
    <property type="match status" value="2"/>
</dbReference>
<dbReference type="Gene3D" id="3.10.450.40">
    <property type="match status" value="2"/>
</dbReference>
<comment type="caution">
    <text evidence="3">The sequence shown here is derived from an EMBL/GenBank/DDBJ whole genome shotgun (WGS) entry which is preliminary data.</text>
</comment>
<feature type="domain" description="Cell wall elongation regulator TseB-like" evidence="2">
    <location>
        <begin position="36"/>
        <end position="80"/>
    </location>
</feature>